<evidence type="ECO:0000313" key="4">
    <source>
        <dbReference type="Proteomes" id="UP000074247"/>
    </source>
</evidence>
<protein>
    <recommendedName>
        <fullName evidence="5">Transmembrane protein</fullName>
    </recommendedName>
</protein>
<dbReference type="EMBL" id="AGQS02004570">
    <property type="protein sequence ID" value="KYF43844.1"/>
    <property type="molecule type" value="Genomic_DNA"/>
</dbReference>
<evidence type="ECO:0000313" key="3">
    <source>
        <dbReference type="EMBL" id="KYF43844.1"/>
    </source>
</evidence>
<feature type="region of interest" description="Disordered" evidence="1">
    <location>
        <begin position="54"/>
        <end position="79"/>
    </location>
</feature>
<evidence type="ECO:0008006" key="5">
    <source>
        <dbReference type="Google" id="ProtNLM"/>
    </source>
</evidence>
<name>A0A139XYH6_TOXGO</name>
<keyword evidence="2" id="KW-1133">Transmembrane helix</keyword>
<sequence>TMKASKTVLQAAAEDEESSGVGVKVGIVVGCLIVGLLIILVVWYAWRRRRKEEKALREKQKANAAERRANRDIARYAHP</sequence>
<proteinExistence type="predicted"/>
<feature type="non-terminal residue" evidence="3">
    <location>
        <position position="1"/>
    </location>
</feature>
<accession>A0A139XYH6</accession>
<keyword evidence="2" id="KW-0812">Transmembrane</keyword>
<dbReference type="VEuPathDB" id="ToxoDB:TGARI_286010B"/>
<evidence type="ECO:0000256" key="1">
    <source>
        <dbReference type="SAM" id="MobiDB-lite"/>
    </source>
</evidence>
<reference evidence="3 4" key="1">
    <citation type="journal article" date="2016" name="Nat. Commun.">
        <title>Local admixture of amplified and diversified secreted pathogenesis determinants shapes mosaic Toxoplasma gondii genomes.</title>
        <authorList>
            <person name="Lorenzi H."/>
            <person name="Khan A."/>
            <person name="Behnke M.S."/>
            <person name="Namasivayam S."/>
            <person name="Swapna L.S."/>
            <person name="Hadjithomas M."/>
            <person name="Karamycheva S."/>
            <person name="Pinney D."/>
            <person name="Brunk B.P."/>
            <person name="Ajioka J.W."/>
            <person name="Ajzenberg D."/>
            <person name="Boothroyd J.C."/>
            <person name="Boyle J.P."/>
            <person name="Darde M.L."/>
            <person name="Diaz-Miranda M.A."/>
            <person name="Dubey J.P."/>
            <person name="Fritz H.M."/>
            <person name="Gennari S.M."/>
            <person name="Gregory B.D."/>
            <person name="Kim K."/>
            <person name="Saeij J.P."/>
            <person name="Su C."/>
            <person name="White M.W."/>
            <person name="Zhu X.Q."/>
            <person name="Howe D.K."/>
            <person name="Rosenthal B.M."/>
            <person name="Grigg M.E."/>
            <person name="Parkinson J."/>
            <person name="Liu L."/>
            <person name="Kissinger J.C."/>
            <person name="Roos D.S."/>
            <person name="Sibley L.D."/>
        </authorList>
    </citation>
    <scope>NUCLEOTIDE SEQUENCE [LARGE SCALE GENOMIC DNA]</scope>
    <source>
        <strain evidence="3 4">ARI</strain>
    </source>
</reference>
<organism evidence="3 4">
    <name type="scientific">Toxoplasma gondii ARI</name>
    <dbReference type="NCBI Taxonomy" id="1074872"/>
    <lineage>
        <taxon>Eukaryota</taxon>
        <taxon>Sar</taxon>
        <taxon>Alveolata</taxon>
        <taxon>Apicomplexa</taxon>
        <taxon>Conoidasida</taxon>
        <taxon>Coccidia</taxon>
        <taxon>Eucoccidiorida</taxon>
        <taxon>Eimeriorina</taxon>
        <taxon>Sarcocystidae</taxon>
        <taxon>Toxoplasma</taxon>
    </lineage>
</organism>
<dbReference type="Proteomes" id="UP000074247">
    <property type="component" value="Unassembled WGS sequence"/>
</dbReference>
<comment type="caution">
    <text evidence="3">The sequence shown here is derived from an EMBL/GenBank/DDBJ whole genome shotgun (WGS) entry which is preliminary data.</text>
</comment>
<dbReference type="AlphaFoldDB" id="A0A139XYH6"/>
<gene>
    <name evidence="3" type="ORF">TGARI_286010B</name>
</gene>
<evidence type="ECO:0000256" key="2">
    <source>
        <dbReference type="SAM" id="Phobius"/>
    </source>
</evidence>
<feature type="transmembrane region" description="Helical" evidence="2">
    <location>
        <begin position="25"/>
        <end position="46"/>
    </location>
</feature>
<keyword evidence="2" id="KW-0472">Membrane</keyword>